<feature type="compositionally biased region" description="Polar residues" evidence="1">
    <location>
        <begin position="92"/>
        <end position="103"/>
    </location>
</feature>
<dbReference type="Pfam" id="PF12070">
    <property type="entry name" value="SCAI"/>
    <property type="match status" value="2"/>
</dbReference>
<feature type="compositionally biased region" description="Gly residues" evidence="1">
    <location>
        <begin position="599"/>
        <end position="610"/>
    </location>
</feature>
<evidence type="ECO:0000256" key="1">
    <source>
        <dbReference type="SAM" id="MobiDB-lite"/>
    </source>
</evidence>
<feature type="compositionally biased region" description="Polar residues" evidence="1">
    <location>
        <begin position="405"/>
        <end position="417"/>
    </location>
</feature>
<reference evidence="2 3" key="1">
    <citation type="submission" date="2016-07" db="EMBL/GenBank/DDBJ databases">
        <title>Pervasive Adenine N6-methylation of Active Genes in Fungi.</title>
        <authorList>
            <consortium name="DOE Joint Genome Institute"/>
            <person name="Mondo S.J."/>
            <person name="Dannebaum R.O."/>
            <person name="Kuo R.C."/>
            <person name="Labutti K."/>
            <person name="Haridas S."/>
            <person name="Kuo A."/>
            <person name="Salamov A."/>
            <person name="Ahrendt S.R."/>
            <person name="Lipzen A."/>
            <person name="Sullivan W."/>
            <person name="Andreopoulos W.B."/>
            <person name="Clum A."/>
            <person name="Lindquist E."/>
            <person name="Daum C."/>
            <person name="Ramamoorthy G.K."/>
            <person name="Gryganskyi A."/>
            <person name="Culley D."/>
            <person name="Magnuson J.K."/>
            <person name="James T.Y."/>
            <person name="O'Malley M.A."/>
            <person name="Stajich J.E."/>
            <person name="Spatafora J.W."/>
            <person name="Visel A."/>
            <person name="Grigoriev I.V."/>
        </authorList>
    </citation>
    <scope>NUCLEOTIDE SEQUENCE [LARGE SCALE GENOMIC DNA]</scope>
    <source>
        <strain evidence="2 3">NRRL 1336</strain>
    </source>
</reference>
<feature type="compositionally biased region" description="Polar residues" evidence="1">
    <location>
        <begin position="529"/>
        <end position="583"/>
    </location>
</feature>
<feature type="compositionally biased region" description="Low complexity" evidence="1">
    <location>
        <begin position="584"/>
        <end position="598"/>
    </location>
</feature>
<proteinExistence type="predicted"/>
<dbReference type="Proteomes" id="UP000193560">
    <property type="component" value="Unassembled WGS sequence"/>
</dbReference>
<dbReference type="OrthoDB" id="525027at2759"/>
<gene>
    <name evidence="2" type="ORF">BCR42DRAFT_446487</name>
</gene>
<feature type="compositionally biased region" description="Basic and acidic residues" evidence="1">
    <location>
        <begin position="382"/>
        <end position="403"/>
    </location>
</feature>
<dbReference type="PANTHER" id="PTHR21243">
    <property type="entry name" value="PROTEIN SCAI"/>
    <property type="match status" value="1"/>
</dbReference>
<protein>
    <recommendedName>
        <fullName evidence="4">Protein SCAI</fullName>
    </recommendedName>
</protein>
<dbReference type="GO" id="GO:0006351">
    <property type="term" value="P:DNA-templated transcription"/>
    <property type="evidence" value="ECO:0007669"/>
    <property type="project" value="InterPro"/>
</dbReference>
<feature type="region of interest" description="Disordered" evidence="1">
    <location>
        <begin position="53"/>
        <end position="121"/>
    </location>
</feature>
<dbReference type="EMBL" id="MCGE01000002">
    <property type="protein sequence ID" value="ORZ24556.1"/>
    <property type="molecule type" value="Genomic_DNA"/>
</dbReference>
<feature type="region of interest" description="Disordered" evidence="1">
    <location>
        <begin position="484"/>
        <end position="618"/>
    </location>
</feature>
<feature type="compositionally biased region" description="Low complexity" evidence="1">
    <location>
        <begin position="493"/>
        <end position="528"/>
    </location>
</feature>
<evidence type="ECO:0000313" key="3">
    <source>
        <dbReference type="Proteomes" id="UP000193560"/>
    </source>
</evidence>
<name>A0A1X2IZ05_9FUNG</name>
<feature type="compositionally biased region" description="Basic and acidic residues" evidence="1">
    <location>
        <begin position="1"/>
        <end position="13"/>
    </location>
</feature>
<evidence type="ECO:0000313" key="2">
    <source>
        <dbReference type="EMBL" id="ORZ24556.1"/>
    </source>
</evidence>
<feature type="region of interest" description="Disordered" evidence="1">
    <location>
        <begin position="374"/>
        <end position="430"/>
    </location>
</feature>
<feature type="compositionally biased region" description="Low complexity" evidence="1">
    <location>
        <begin position="53"/>
        <end position="71"/>
    </location>
</feature>
<feature type="region of interest" description="Disordered" evidence="1">
    <location>
        <begin position="1"/>
        <end position="31"/>
    </location>
</feature>
<accession>A0A1X2IZ05</accession>
<evidence type="ECO:0008006" key="4">
    <source>
        <dbReference type="Google" id="ProtNLM"/>
    </source>
</evidence>
<keyword evidence="3" id="KW-1185">Reference proteome</keyword>
<dbReference type="AlphaFoldDB" id="A0A1X2IZ05"/>
<feature type="compositionally biased region" description="Low complexity" evidence="1">
    <location>
        <begin position="79"/>
        <end position="91"/>
    </location>
</feature>
<dbReference type="GO" id="GO:0003714">
    <property type="term" value="F:transcription corepressor activity"/>
    <property type="evidence" value="ECO:0007669"/>
    <property type="project" value="InterPro"/>
</dbReference>
<feature type="region of interest" description="Disordered" evidence="1">
    <location>
        <begin position="853"/>
        <end position="905"/>
    </location>
</feature>
<sequence length="905" mass="97941">MESNQDRTIDKRGTPSPFIPTGVPSLSTATANTDVNSMADASLNSGMTLDQTSTTAAAANKSLTATANPTPSALPPPSSSGTTTPAVPSASQSQTPANQSTITEKPVGPSTATQEEDNTIRNQKYVEEFQYLLEKSQSLFSGLRDLPPTGSHRQWRPYFEKTFEVYTKLWKFQQAHRSLLEEKNNYGLKRWEVGEIASKIGQLYYHYYLRTSETNYLNEAYVFYEAIHDRQYFKNILEVKNPALMIKKMRYYARFVVVCLLLNKDENIRLLISELELLIDEYTKTFKPVDAKEWQMVLQEITTFMEAEKKLVPINADRTQVPIKHRLPVQQLEKPQGLRLQEAILVGNYQNQIKFSELTLDMYRMLQSLEREPISSSSNKIGAKDLQHPRDHTSTLATEKKDANGPSNANSPTNAYSLQHDKGHHGSSKRMNPHKYLLYRPTFTQLLVYIATAFKDTGDNAVMLLYISADGCVNESSRGYGFNGGVSTSQRKTNSSTVNVSSNNPANTANNTAATPGTPSAAGTTIASNAGTGNVISGAMDSTQPPGIPLSSANITSNMNTTSGTATTIMGGNPASTSSGSKLTNTTNAATISSTGHSNVGGTGGTGSSGTSGPPNLATSAAPLAAAAAATITTTTTPIASTTSAMTASPVALAPPSIQACLYPADLIPFTRKPLFLIVDSNNSSAFQQTMPNLFDQPLMCLLSPVVYPSSIQDKSEIGSLFTLFLHTPLLGFCSVSDIGNLDQEKWDESIYKVTQLERSIGKLLLEDIDLDISIKRFMADDFLWTFIVRFVLCGIILRCHSSFKSEKSYPTSYPNIPEAIYTAPDIMALFNELTVIADVSTYFNIPLAPAAAPTPTSATTVGTSVTLPSTATSGTTSGQQIPIQQQANPPSSTSISNPSPMDTT</sequence>
<organism evidence="2 3">
    <name type="scientific">Absidia repens</name>
    <dbReference type="NCBI Taxonomy" id="90262"/>
    <lineage>
        <taxon>Eukaryota</taxon>
        <taxon>Fungi</taxon>
        <taxon>Fungi incertae sedis</taxon>
        <taxon>Mucoromycota</taxon>
        <taxon>Mucoromycotina</taxon>
        <taxon>Mucoromycetes</taxon>
        <taxon>Mucorales</taxon>
        <taxon>Cunninghamellaceae</taxon>
        <taxon>Absidia</taxon>
    </lineage>
</organism>
<dbReference type="InterPro" id="IPR022709">
    <property type="entry name" value="SCAI"/>
</dbReference>
<comment type="caution">
    <text evidence="2">The sequence shown here is derived from an EMBL/GenBank/DDBJ whole genome shotgun (WGS) entry which is preliminary data.</text>
</comment>
<dbReference type="STRING" id="90262.A0A1X2IZ05"/>